<comment type="caution">
    <text evidence="1">The sequence shown here is derived from an EMBL/GenBank/DDBJ whole genome shotgun (WGS) entry which is preliminary data.</text>
</comment>
<protein>
    <submittedName>
        <fullName evidence="1">Uncharacterized protein</fullName>
    </submittedName>
</protein>
<proteinExistence type="predicted"/>
<evidence type="ECO:0000313" key="1">
    <source>
        <dbReference type="EMBL" id="KAJ5494514.1"/>
    </source>
</evidence>
<dbReference type="AlphaFoldDB" id="A0A9X0C1Z2"/>
<evidence type="ECO:0000313" key="2">
    <source>
        <dbReference type="Proteomes" id="UP001149954"/>
    </source>
</evidence>
<keyword evidence="2" id="KW-1185">Reference proteome</keyword>
<dbReference type="Proteomes" id="UP001149954">
    <property type="component" value="Unassembled WGS sequence"/>
</dbReference>
<reference evidence="1" key="2">
    <citation type="journal article" date="2023" name="IMA Fungus">
        <title>Comparative genomic study of the Penicillium genus elucidates a diverse pangenome and 15 lateral gene transfer events.</title>
        <authorList>
            <person name="Petersen C."/>
            <person name="Sorensen T."/>
            <person name="Nielsen M.R."/>
            <person name="Sondergaard T.E."/>
            <person name="Sorensen J.L."/>
            <person name="Fitzpatrick D.A."/>
            <person name="Frisvad J.C."/>
            <person name="Nielsen K.L."/>
        </authorList>
    </citation>
    <scope>NUCLEOTIDE SEQUENCE</scope>
    <source>
        <strain evidence="1">IBT 29495</strain>
    </source>
</reference>
<gene>
    <name evidence="1" type="ORF">N7463_010601</name>
</gene>
<reference evidence="1" key="1">
    <citation type="submission" date="2022-12" db="EMBL/GenBank/DDBJ databases">
        <authorList>
            <person name="Petersen C."/>
        </authorList>
    </citation>
    <scope>NUCLEOTIDE SEQUENCE</scope>
    <source>
        <strain evidence="1">IBT 29495</strain>
    </source>
</reference>
<organism evidence="1 2">
    <name type="scientific">Penicillium fimorum</name>
    <dbReference type="NCBI Taxonomy" id="1882269"/>
    <lineage>
        <taxon>Eukaryota</taxon>
        <taxon>Fungi</taxon>
        <taxon>Dikarya</taxon>
        <taxon>Ascomycota</taxon>
        <taxon>Pezizomycotina</taxon>
        <taxon>Eurotiomycetes</taxon>
        <taxon>Eurotiomycetidae</taxon>
        <taxon>Eurotiales</taxon>
        <taxon>Aspergillaceae</taxon>
        <taxon>Penicillium</taxon>
    </lineage>
</organism>
<dbReference type="EMBL" id="JAPWDS010000006">
    <property type="protein sequence ID" value="KAJ5494514.1"/>
    <property type="molecule type" value="Genomic_DNA"/>
</dbReference>
<sequence length="181" mass="20844">MPAIAHKHAHRTFSDLFTTWHRRQESRLLPMGAATIQGITRKKCPDSAWKISGRQSEWPTILVEAAWSESKSTLKQDVLFWLQESEQEVKVVLTMKITPKGSITIERWILKQEAESTFVEPIQTMRLIRNIGSNQPLITGSMHIQFEDCFLRPKRKNETDFILSNDDLTEIAEAVWSGLPK</sequence>
<name>A0A9X0C1Z2_9EURO</name>
<dbReference type="OrthoDB" id="76567at2759"/>
<accession>A0A9X0C1Z2</accession>